<gene>
    <name evidence="5" type="ORF">AWB83_01191</name>
</gene>
<name>A0A157ZZX2_9BURK</name>
<sequence length="2230" mass="215027">MSDIQSIPTRRHRRAWERAIRRLAKRAARHAGLELRPSALLPLIALVVAPGALALPAGGQVVNGNVSISTPAANTMAITQGSQKGIVNWNSFSIGASETVNIAQPSAQAVLLNRVVGSEASTIAGRLNANGQVFLVNPAGVLFARGASVNVGSLVASTLGISDADFLAGKYHFLGASPNGGGRVVNQGSITAGERGTVALLGAQVDNSGTVSAKLGTVAMGAGSDITLDFAGDGLTMLKVDGAAAQALASNSGVLQADGGQVLMSVQTADALAATVLNQTGTVRAQSVAERNGRIVLDGGAAGVTEVAGGVDATGGAGLKGGNIDVTGYHVAVNDGARIDASGAAGGGRVRVGGGAAGKATDIHNADAVWMGPAAQVRADALVNGDGGNVVVYGTNAARVYGTLTAKGGAQGGNGGLIETSARFLDVAGATIDASALHGVGGTWVLDPYDVTIVSSTIDSGGGPVFTPTQADTVITTGTIEGRLNSGTSVTINTGSGGAQLGDITLEGQIDKSAGGAATLTLDAAHSIYVDRTARASAGASITSESVNGNGAGPLNIVLRANGANSNDGTAVILLRGSDNGSLALSSNGGDISIGQPAANGGTPRVAIDHVDIDTRTHEVVGFAGSDGFLAIGTNSPSGAITINGSAPVDTVAGVAGLGIGVSVQNLSTFETTTGAVTITGDGVRTGASVDASTITTTAGAISIGGTSTGGLGAQLIGTLATGSGAIALSGVGTTGGISLGLESITTTGGNVSLSGVSAAGAGVAMTTSSISSGAGAVSLSGVGATNGVSLNTASISSTTGNVDLAGVGATGVSLQAASVTSTGTGNLSLTGSSLAGTGITMNAATVGSNGGVISVSGVGGGPAGISLTASGITSTTGAVSLAGVSGAGEGISLGASSLQSGSGAISVSSVGETGGLSLDAARITSTTGDISVQAVAATGTGATMNASTLQSGGAIKVTGSGSVAGMALDAAGITTTGTGTILLNGTSPAGVGVAMTDGTNVASAGGAITIQGQGGAGGVTAEFGSITSATGNVSIEGTALASGTVARADGVSISEEPITTGGGISIRGMAALQGPLGAGVTILSAGEGTLTLASGLPGIQISGSGNGYAGVSISNDFPAGTARTVFFNPNAGATAAPVVILGVTNGTPVPGVSGTDTLNPGVSIANTTINGSNITLAGSVTGPSAVSGLDIENSDVFARGTLTLRASNNSTTTSSIKVGGNSALNVPGGTLVLAPGIVMPGTTFTVAADDPAPISIGVAGATGPGFMLDSTFGQRFTSSIDSVYIGSNTHTGAITLGPMTCLAAPCAGLPSFRNLTAANGGVGSKGISLPSAISTIGQITLDSAGPVTQGAASLFAGSLLLAGQGGFTLTNPGNYFGALSLAGVGNSSLTSQSLPIIAFGGHVFDTRSNALVAIGGGNNATLAGNLTLTTTDGNVSSSVPIENTSGHDITLDMHATGSIRIGANVTSPTGAINVKGDATSQVIVGGVANQSGSPRISVSTNGGVVDLSAAGHSVFGSSGPTGVTGPAISLGSVDINTLGRAPNGALSGTDGAVTLQGLTPATTSFAGTGTGRPVAIDVDSATITTGSGGITLVGQSLNPVANPGNGVVLRGTPANATQLSTTTGPIRIHGTGSGFGAYGVALIGGSSITSSGSPIELLGAIAGTGAGTPSPTYGLLLLNGSINASAQGGTVSLAGSTTTADAGIAYGAVPPPPGNAGFVGGPFSVKTGAGGIITMRSFNNGAATSLLGRSGAGSIDAQGGSLVIAPASVDPSSFNVSAQNTMQITLFGVNTTQGLSIDAATYQTFSTNLQTLVLGSSTQTGRITVEGPCAGGANCAARPAVATNLTLQNTGSGSQGIDLPSGISLPANATLALDTTGAVNDPGGIRAGTLFLAGGGVFNLLDPNDVGTLVIAGARTVNFENSGSFTIGTGSANGFDAASGGIAPIGGQQGTLTGDLVAISDNGNIVLGTKDAPMHLHADGSIDLVMESTQFQNPFSATLSAGNAWRVWAKNRDGENRGGIDPGGTLPNFYGCVYNGTCAWNGQPSLTVVPGNSNHFVYVDQPTVTITVGDQSRLQGTENGPFTYTVSGLLSGDALGQALIAGPLGSNATTNSVPGKYSINGTFTSPVGYTVIVTSGTLTVDLPPGTPLEGAVFNRTGLQPLFTAQEDSFVYESNLGGINVCVGTSEPILALQQSEGAADSLAAEWKRVRSRPNLNNCLVVNGQHGCGEF</sequence>
<organism evidence="5 6">
    <name type="scientific">Caballeronia ptereochthonis</name>
    <dbReference type="NCBI Taxonomy" id="1777144"/>
    <lineage>
        <taxon>Bacteria</taxon>
        <taxon>Pseudomonadati</taxon>
        <taxon>Pseudomonadota</taxon>
        <taxon>Betaproteobacteria</taxon>
        <taxon>Burkholderiales</taxon>
        <taxon>Burkholderiaceae</taxon>
        <taxon>Caballeronia</taxon>
    </lineage>
</organism>
<evidence type="ECO:0000256" key="3">
    <source>
        <dbReference type="ARBA" id="ARBA00022729"/>
    </source>
</evidence>
<dbReference type="PANTHER" id="PTHR12338:SF8">
    <property type="entry name" value="HEME_HEMOPEXIN-BINDING PROTEIN"/>
    <property type="match status" value="1"/>
</dbReference>
<dbReference type="InterPro" id="IPR011050">
    <property type="entry name" value="Pectin_lyase_fold/virulence"/>
</dbReference>
<proteinExistence type="predicted"/>
<dbReference type="InterPro" id="IPR041286">
    <property type="entry name" value="MBG_2"/>
</dbReference>
<evidence type="ECO:0000313" key="6">
    <source>
        <dbReference type="Proteomes" id="UP000054978"/>
    </source>
</evidence>
<keyword evidence="3" id="KW-0732">Signal</keyword>
<dbReference type="RefSeq" id="WP_087043355.1">
    <property type="nucleotide sequence ID" value="NZ_FCOB02000004.1"/>
</dbReference>
<dbReference type="SMART" id="SM00912">
    <property type="entry name" value="Haemagg_act"/>
    <property type="match status" value="1"/>
</dbReference>
<dbReference type="NCBIfam" id="TIGR01901">
    <property type="entry name" value="adhes_NPXG"/>
    <property type="match status" value="1"/>
</dbReference>
<dbReference type="SUPFAM" id="SSF51126">
    <property type="entry name" value="Pectin lyase-like"/>
    <property type="match status" value="1"/>
</dbReference>
<comment type="subcellular location">
    <subcellularLocation>
        <location evidence="1">Secreted</location>
    </subcellularLocation>
</comment>
<evidence type="ECO:0000256" key="2">
    <source>
        <dbReference type="ARBA" id="ARBA00022525"/>
    </source>
</evidence>
<feature type="domain" description="Filamentous haemagglutinin FhaB/tRNA nuclease CdiA-like TPS" evidence="4">
    <location>
        <begin position="52"/>
        <end position="165"/>
    </location>
</feature>
<comment type="caution">
    <text evidence="5">The sequence shown here is derived from an EMBL/GenBank/DDBJ whole genome shotgun (WGS) entry which is preliminary data.</text>
</comment>
<evidence type="ECO:0000259" key="4">
    <source>
        <dbReference type="SMART" id="SM00912"/>
    </source>
</evidence>
<dbReference type="Pfam" id="PF18676">
    <property type="entry name" value="MBG_2"/>
    <property type="match status" value="1"/>
</dbReference>
<dbReference type="OrthoDB" id="218680at2"/>
<dbReference type="Gene3D" id="2.160.20.10">
    <property type="entry name" value="Single-stranded right-handed beta-helix, Pectin lyase-like"/>
    <property type="match status" value="1"/>
</dbReference>
<keyword evidence="6" id="KW-1185">Reference proteome</keyword>
<dbReference type="InterPro" id="IPR050909">
    <property type="entry name" value="Bact_Autotransporter_VF"/>
</dbReference>
<protein>
    <submittedName>
        <fullName evidence="5">Filamentous hemagglutinin outer membrane protein</fullName>
    </submittedName>
</protein>
<dbReference type="Proteomes" id="UP000054978">
    <property type="component" value="Unassembled WGS sequence"/>
</dbReference>
<dbReference type="InterPro" id="IPR012334">
    <property type="entry name" value="Pectin_lyas_fold"/>
</dbReference>
<evidence type="ECO:0000313" key="5">
    <source>
        <dbReference type="EMBL" id="SAK51029.1"/>
    </source>
</evidence>
<dbReference type="PANTHER" id="PTHR12338">
    <property type="entry name" value="AUTOTRANSPORTER"/>
    <property type="match status" value="1"/>
</dbReference>
<accession>A0A157ZZX2</accession>
<dbReference type="Pfam" id="PF05860">
    <property type="entry name" value="TPS"/>
    <property type="match status" value="1"/>
</dbReference>
<dbReference type="InterPro" id="IPR008638">
    <property type="entry name" value="FhaB/CdiA-like_TPS"/>
</dbReference>
<dbReference type="EMBL" id="FCOB02000004">
    <property type="protein sequence ID" value="SAK51029.1"/>
    <property type="molecule type" value="Genomic_DNA"/>
</dbReference>
<dbReference type="GO" id="GO:0005576">
    <property type="term" value="C:extracellular region"/>
    <property type="evidence" value="ECO:0007669"/>
    <property type="project" value="UniProtKB-SubCell"/>
</dbReference>
<keyword evidence="2" id="KW-0964">Secreted</keyword>
<evidence type="ECO:0000256" key="1">
    <source>
        <dbReference type="ARBA" id="ARBA00004613"/>
    </source>
</evidence>
<dbReference type="STRING" id="1777144.AWB83_01191"/>
<reference evidence="5" key="1">
    <citation type="submission" date="2016-01" db="EMBL/GenBank/DDBJ databases">
        <authorList>
            <person name="Peeters C."/>
        </authorList>
    </citation>
    <scope>NUCLEOTIDE SEQUENCE [LARGE SCALE GENOMIC DNA]</scope>
    <source>
        <strain evidence="5">LMG 29326</strain>
    </source>
</reference>